<gene>
    <name evidence="4" type="ORF">RHSIM_Rhsim04G0206600</name>
</gene>
<reference evidence="4" key="1">
    <citation type="submission" date="2019-11" db="EMBL/GenBank/DDBJ databases">
        <authorList>
            <person name="Liu Y."/>
            <person name="Hou J."/>
            <person name="Li T.-Q."/>
            <person name="Guan C.-H."/>
            <person name="Wu X."/>
            <person name="Wu H.-Z."/>
            <person name="Ling F."/>
            <person name="Zhang R."/>
            <person name="Shi X.-G."/>
            <person name="Ren J.-P."/>
            <person name="Chen E.-F."/>
            <person name="Sun J.-M."/>
        </authorList>
    </citation>
    <scope>NUCLEOTIDE SEQUENCE</scope>
    <source>
        <strain evidence="4">Adult_tree_wgs_1</strain>
        <tissue evidence="4">Leaves</tissue>
    </source>
</reference>
<evidence type="ECO:0000313" key="5">
    <source>
        <dbReference type="Proteomes" id="UP000626092"/>
    </source>
</evidence>
<evidence type="ECO:0000256" key="2">
    <source>
        <dbReference type="SAM" id="SignalP"/>
    </source>
</evidence>
<dbReference type="Proteomes" id="UP000626092">
    <property type="component" value="Unassembled WGS sequence"/>
</dbReference>
<dbReference type="InterPro" id="IPR032799">
    <property type="entry name" value="TAXi_C"/>
</dbReference>
<dbReference type="OrthoDB" id="1258937at2759"/>
<sequence length="411" mass="44877">MNPPNLFVLIIPLIISHHQGSAQPYKTLVAPIRKDTTTSLYTITLNSHHHYVIDLTAPLSWYNCSPPHPLVVCHSPPCTEAQSYPSPPCPQRTSAANTTLYIPCSCTVTPVNPVTKSCAVSRLTYTNINLRWTDGRTPTTRIVFNQVYISCAPASLFRSLPKGAFGLASLSSSPLSFSSQFTLPNLEIAKKFAICLPSTPSTPGVAFFGDGPYYILPPTNLDAETIISYTPLLKKHNSPDFFIGVNSIAVDGRSIPILISTTPTKLSTVVPYTTVRSDVYRYLKQSFSKGTGTAGVPRVKRVKPFDLCWNASALGFTRVGFRVPQIDLELGNGKNWTIFGANSMKVIGDVACLAFVNGGEINDGSAVVIGSYQMENNFLLFDMEKSRLGFSSTLFFIRTSCGNFNFTTNTK</sequence>
<dbReference type="Pfam" id="PF14543">
    <property type="entry name" value="TAXi_N"/>
    <property type="match status" value="1"/>
</dbReference>
<dbReference type="PANTHER" id="PTHR47965">
    <property type="entry name" value="ASPARTYL PROTEASE-RELATED"/>
    <property type="match status" value="1"/>
</dbReference>
<name>A0A834LN84_RHOSS</name>
<organism evidence="4 5">
    <name type="scientific">Rhododendron simsii</name>
    <name type="common">Sims's rhododendron</name>
    <dbReference type="NCBI Taxonomy" id="118357"/>
    <lineage>
        <taxon>Eukaryota</taxon>
        <taxon>Viridiplantae</taxon>
        <taxon>Streptophyta</taxon>
        <taxon>Embryophyta</taxon>
        <taxon>Tracheophyta</taxon>
        <taxon>Spermatophyta</taxon>
        <taxon>Magnoliopsida</taxon>
        <taxon>eudicotyledons</taxon>
        <taxon>Gunneridae</taxon>
        <taxon>Pentapetalae</taxon>
        <taxon>asterids</taxon>
        <taxon>Ericales</taxon>
        <taxon>Ericaceae</taxon>
        <taxon>Ericoideae</taxon>
        <taxon>Rhodoreae</taxon>
        <taxon>Rhododendron</taxon>
    </lineage>
</organism>
<protein>
    <recommendedName>
        <fullName evidence="3">Peptidase A1 domain-containing protein</fullName>
    </recommendedName>
</protein>
<accession>A0A834LN84</accession>
<feature type="signal peptide" evidence="2">
    <location>
        <begin position="1"/>
        <end position="22"/>
    </location>
</feature>
<dbReference type="SUPFAM" id="SSF50630">
    <property type="entry name" value="Acid proteases"/>
    <property type="match status" value="1"/>
</dbReference>
<comment type="caution">
    <text evidence="4">The sequence shown here is derived from an EMBL/GenBank/DDBJ whole genome shotgun (WGS) entry which is preliminary data.</text>
</comment>
<dbReference type="Pfam" id="PF14541">
    <property type="entry name" value="TAXi_C"/>
    <property type="match status" value="1"/>
</dbReference>
<dbReference type="AlphaFoldDB" id="A0A834LN84"/>
<dbReference type="PROSITE" id="PS51767">
    <property type="entry name" value="PEPTIDASE_A1"/>
    <property type="match status" value="1"/>
</dbReference>
<evidence type="ECO:0000313" key="4">
    <source>
        <dbReference type="EMBL" id="KAF7146004.1"/>
    </source>
</evidence>
<keyword evidence="5" id="KW-1185">Reference proteome</keyword>
<dbReference type="InterPro" id="IPR033121">
    <property type="entry name" value="PEPTIDASE_A1"/>
</dbReference>
<proteinExistence type="inferred from homology"/>
<dbReference type="Gene3D" id="2.40.70.10">
    <property type="entry name" value="Acid Proteases"/>
    <property type="match status" value="2"/>
</dbReference>
<dbReference type="PANTHER" id="PTHR47965:SF63">
    <property type="entry name" value="OS01G0937200 PROTEIN"/>
    <property type="match status" value="1"/>
</dbReference>
<dbReference type="InterPro" id="IPR001461">
    <property type="entry name" value="Aspartic_peptidase_A1"/>
</dbReference>
<comment type="similarity">
    <text evidence="1">Belongs to the peptidase A1 family.</text>
</comment>
<feature type="domain" description="Peptidase A1" evidence="3">
    <location>
        <begin position="36"/>
        <end position="391"/>
    </location>
</feature>
<dbReference type="InterPro" id="IPR021109">
    <property type="entry name" value="Peptidase_aspartic_dom_sf"/>
</dbReference>
<dbReference type="GO" id="GO:0004190">
    <property type="term" value="F:aspartic-type endopeptidase activity"/>
    <property type="evidence" value="ECO:0007669"/>
    <property type="project" value="InterPro"/>
</dbReference>
<keyword evidence="2" id="KW-0732">Signal</keyword>
<dbReference type="EMBL" id="WJXA01000004">
    <property type="protein sequence ID" value="KAF7146004.1"/>
    <property type="molecule type" value="Genomic_DNA"/>
</dbReference>
<dbReference type="InterPro" id="IPR032861">
    <property type="entry name" value="TAXi_N"/>
</dbReference>
<feature type="chain" id="PRO_5032732626" description="Peptidase A1 domain-containing protein" evidence="2">
    <location>
        <begin position="23"/>
        <end position="411"/>
    </location>
</feature>
<evidence type="ECO:0000256" key="1">
    <source>
        <dbReference type="ARBA" id="ARBA00007447"/>
    </source>
</evidence>
<evidence type="ECO:0000259" key="3">
    <source>
        <dbReference type="PROSITE" id="PS51767"/>
    </source>
</evidence>
<dbReference type="GO" id="GO:0006508">
    <property type="term" value="P:proteolysis"/>
    <property type="evidence" value="ECO:0007669"/>
    <property type="project" value="InterPro"/>
</dbReference>